<dbReference type="EC" id="3.1.1.96" evidence="2 5"/>
<keyword evidence="5" id="KW-0820">tRNA-binding</keyword>
<dbReference type="GO" id="GO:0106026">
    <property type="term" value="F:Gly-tRNA(Ala) deacylase activity"/>
    <property type="evidence" value="ECO:0007669"/>
    <property type="project" value="RHEA"/>
</dbReference>
<dbReference type="RefSeq" id="XP_020428610.1">
    <property type="nucleotide sequence ID" value="XM_020581025.1"/>
</dbReference>
<dbReference type="InterPro" id="IPR023509">
    <property type="entry name" value="DTD-like_sf"/>
</dbReference>
<comment type="subcellular location">
    <subcellularLocation>
        <location evidence="5">Cytoplasm</location>
    </subcellularLocation>
</comment>
<dbReference type="GO" id="GO:0000049">
    <property type="term" value="F:tRNA binding"/>
    <property type="evidence" value="ECO:0007669"/>
    <property type="project" value="UniProtKB-KW"/>
</dbReference>
<comment type="catalytic activity">
    <reaction evidence="3">
        <text>glycyl-tRNA(Ala) + H2O = tRNA(Ala) + glycine + H(+)</text>
        <dbReference type="Rhea" id="RHEA:53744"/>
        <dbReference type="Rhea" id="RHEA-COMP:9657"/>
        <dbReference type="Rhea" id="RHEA-COMP:13640"/>
        <dbReference type="ChEBI" id="CHEBI:15377"/>
        <dbReference type="ChEBI" id="CHEBI:15378"/>
        <dbReference type="ChEBI" id="CHEBI:57305"/>
        <dbReference type="ChEBI" id="CHEBI:78442"/>
        <dbReference type="ChEBI" id="CHEBI:78522"/>
        <dbReference type="EC" id="3.1.1.96"/>
    </reaction>
</comment>
<evidence type="ECO:0000313" key="7">
    <source>
        <dbReference type="Proteomes" id="UP000001396"/>
    </source>
</evidence>
<dbReference type="InterPro" id="IPR003732">
    <property type="entry name" value="Daa-tRNA_deacyls_DTD"/>
</dbReference>
<comment type="similarity">
    <text evidence="1 5">Belongs to the DTD family.</text>
</comment>
<proteinExistence type="inferred from homology"/>
<dbReference type="Pfam" id="PF02580">
    <property type="entry name" value="Tyr_Deacylase"/>
    <property type="match status" value="1"/>
</dbReference>
<evidence type="ECO:0000256" key="4">
    <source>
        <dbReference type="ARBA" id="ARBA00048018"/>
    </source>
</evidence>
<evidence type="ECO:0000256" key="2">
    <source>
        <dbReference type="ARBA" id="ARBA00013056"/>
    </source>
</evidence>
<organism evidence="6 7">
    <name type="scientific">Heterostelium pallidum (strain ATCC 26659 / Pp 5 / PN500)</name>
    <name type="common">Cellular slime mold</name>
    <name type="synonym">Polysphondylium pallidum</name>
    <dbReference type="NCBI Taxonomy" id="670386"/>
    <lineage>
        <taxon>Eukaryota</taxon>
        <taxon>Amoebozoa</taxon>
        <taxon>Evosea</taxon>
        <taxon>Eumycetozoa</taxon>
        <taxon>Dictyostelia</taxon>
        <taxon>Acytosteliales</taxon>
        <taxon>Acytosteliaceae</taxon>
        <taxon>Heterostelium</taxon>
    </lineage>
</organism>
<dbReference type="OMA" id="VFGADMK"/>
<evidence type="ECO:0000256" key="1">
    <source>
        <dbReference type="ARBA" id="ARBA00009673"/>
    </source>
</evidence>
<sequence>MRAVIQRVKQGSVTVNNEVISSIGQGLVCLIGITHDDTKVDSDWLLWDNKEANKSWDKSVKDMNYEVLFVSQFTLYAVTKKGTKPDFHCAMPSELSKQFYTQFLNDAKQNYKPELIKDGCFGAMMDVGIVNDGPVTIVLDSKDK</sequence>
<keyword evidence="5" id="KW-0694">RNA-binding</keyword>
<dbReference type="GO" id="GO:0051500">
    <property type="term" value="F:D-tyrosyl-tRNA(Tyr) deacylase activity"/>
    <property type="evidence" value="ECO:0007669"/>
    <property type="project" value="TreeGrafter"/>
</dbReference>
<dbReference type="GeneID" id="31365715"/>
<dbReference type="STRING" id="670386.D3BQQ8"/>
<reference evidence="6 7" key="1">
    <citation type="journal article" date="2011" name="Genome Res.">
        <title>Phylogeny-wide analysis of social amoeba genomes highlights ancient origins for complex intercellular communication.</title>
        <authorList>
            <person name="Heidel A.J."/>
            <person name="Lawal H.M."/>
            <person name="Felder M."/>
            <person name="Schilde C."/>
            <person name="Helps N.R."/>
            <person name="Tunggal B."/>
            <person name="Rivero F."/>
            <person name="John U."/>
            <person name="Schleicher M."/>
            <person name="Eichinger L."/>
            <person name="Platzer M."/>
            <person name="Noegel A.A."/>
            <person name="Schaap P."/>
            <person name="Gloeckner G."/>
        </authorList>
    </citation>
    <scope>NUCLEOTIDE SEQUENCE [LARGE SCALE GENOMIC DNA]</scope>
    <source>
        <strain evidence="7">ATCC 26659 / Pp 5 / PN500</strain>
    </source>
</reference>
<keyword evidence="5" id="KW-0963">Cytoplasm</keyword>
<evidence type="ECO:0000256" key="5">
    <source>
        <dbReference type="RuleBase" id="RU003470"/>
    </source>
</evidence>
<evidence type="ECO:0000313" key="6">
    <source>
        <dbReference type="EMBL" id="EFA76478.1"/>
    </source>
</evidence>
<dbReference type="EMBL" id="ADBJ01000047">
    <property type="protein sequence ID" value="EFA76478.1"/>
    <property type="molecule type" value="Genomic_DNA"/>
</dbReference>
<protein>
    <recommendedName>
        <fullName evidence="2 5">D-aminoacyl-tRNA deacylase</fullName>
        <ecNumber evidence="2 5">3.1.1.96</ecNumber>
    </recommendedName>
</protein>
<dbReference type="AlphaFoldDB" id="D3BQQ8"/>
<dbReference type="FunCoup" id="D3BQQ8">
    <property type="interactions" value="71"/>
</dbReference>
<dbReference type="GO" id="GO:0005737">
    <property type="term" value="C:cytoplasm"/>
    <property type="evidence" value="ECO:0007669"/>
    <property type="project" value="UniProtKB-SubCell"/>
</dbReference>
<keyword evidence="5" id="KW-0378">Hydrolase</keyword>
<dbReference type="PANTHER" id="PTHR10472:SF5">
    <property type="entry name" value="D-AMINOACYL-TRNA DEACYLASE 1"/>
    <property type="match status" value="1"/>
</dbReference>
<dbReference type="Proteomes" id="UP000001396">
    <property type="component" value="Unassembled WGS sequence"/>
</dbReference>
<name>D3BQQ8_HETP5</name>
<dbReference type="NCBIfam" id="TIGR00256">
    <property type="entry name" value="D-aminoacyl-tRNA deacylase"/>
    <property type="match status" value="1"/>
</dbReference>
<dbReference type="InParanoid" id="D3BQQ8"/>
<gene>
    <name evidence="6" type="primary">dtd</name>
    <name evidence="6" type="ORF">PPL_10244</name>
</gene>
<evidence type="ECO:0000256" key="3">
    <source>
        <dbReference type="ARBA" id="ARBA00047676"/>
    </source>
</evidence>
<accession>D3BQQ8</accession>
<comment type="catalytic activity">
    <reaction evidence="4">
        <text>a D-aminoacyl-tRNA + H2O = a tRNA + a D-alpha-amino acid + H(+)</text>
        <dbReference type="Rhea" id="RHEA:13953"/>
        <dbReference type="Rhea" id="RHEA-COMP:10123"/>
        <dbReference type="Rhea" id="RHEA-COMP:10124"/>
        <dbReference type="ChEBI" id="CHEBI:15377"/>
        <dbReference type="ChEBI" id="CHEBI:15378"/>
        <dbReference type="ChEBI" id="CHEBI:59871"/>
        <dbReference type="ChEBI" id="CHEBI:78442"/>
        <dbReference type="ChEBI" id="CHEBI:79333"/>
        <dbReference type="EC" id="3.1.1.96"/>
    </reaction>
</comment>
<dbReference type="PANTHER" id="PTHR10472">
    <property type="entry name" value="D-TYROSYL-TRNA TYR DEACYLASE"/>
    <property type="match status" value="1"/>
</dbReference>
<comment type="caution">
    <text evidence="6">The sequence shown here is derived from an EMBL/GenBank/DDBJ whole genome shotgun (WGS) entry which is preliminary data.</text>
</comment>
<dbReference type="Gene3D" id="3.50.80.10">
    <property type="entry name" value="D-tyrosyl-tRNA(Tyr) deacylase"/>
    <property type="match status" value="1"/>
</dbReference>
<keyword evidence="7" id="KW-1185">Reference proteome</keyword>
<dbReference type="SUPFAM" id="SSF69500">
    <property type="entry name" value="DTD-like"/>
    <property type="match status" value="1"/>
</dbReference>
<dbReference type="FunFam" id="3.50.80.10:FF:000001">
    <property type="entry name" value="D-aminoacyl-tRNA deacylase"/>
    <property type="match status" value="1"/>
</dbReference>